<feature type="domain" description="Transcription factor CBF/NF-Y/archaeal histone" evidence="3">
    <location>
        <begin position="9"/>
        <end position="77"/>
    </location>
</feature>
<gene>
    <name evidence="4" type="ORF">M404DRAFT_68079</name>
</gene>
<feature type="non-terminal residue" evidence="4">
    <location>
        <position position="96"/>
    </location>
</feature>
<dbReference type="GO" id="GO:0001046">
    <property type="term" value="F:core promoter sequence-specific DNA binding"/>
    <property type="evidence" value="ECO:0007669"/>
    <property type="project" value="TreeGrafter"/>
</dbReference>
<evidence type="ECO:0000256" key="1">
    <source>
        <dbReference type="ARBA" id="ARBA00004123"/>
    </source>
</evidence>
<dbReference type="SUPFAM" id="SSF47113">
    <property type="entry name" value="Histone-fold"/>
    <property type="match status" value="1"/>
</dbReference>
<dbReference type="InterPro" id="IPR009072">
    <property type="entry name" value="Histone-fold"/>
</dbReference>
<evidence type="ECO:0000259" key="3">
    <source>
        <dbReference type="Pfam" id="PF00808"/>
    </source>
</evidence>
<dbReference type="InParanoid" id="A0A0C3NZE7"/>
<reference evidence="5" key="2">
    <citation type="submission" date="2015-01" db="EMBL/GenBank/DDBJ databases">
        <title>Evolutionary Origins and Diversification of the Mycorrhizal Mutualists.</title>
        <authorList>
            <consortium name="DOE Joint Genome Institute"/>
            <consortium name="Mycorrhizal Genomics Consortium"/>
            <person name="Kohler A."/>
            <person name="Kuo A."/>
            <person name="Nagy L.G."/>
            <person name="Floudas D."/>
            <person name="Copeland A."/>
            <person name="Barry K.W."/>
            <person name="Cichocki N."/>
            <person name="Veneault-Fourrey C."/>
            <person name="LaButti K."/>
            <person name="Lindquist E.A."/>
            <person name="Lipzen A."/>
            <person name="Lundell T."/>
            <person name="Morin E."/>
            <person name="Murat C."/>
            <person name="Riley R."/>
            <person name="Ohm R."/>
            <person name="Sun H."/>
            <person name="Tunlid A."/>
            <person name="Henrissat B."/>
            <person name="Grigoriev I.V."/>
            <person name="Hibbett D.S."/>
            <person name="Martin F."/>
        </authorList>
    </citation>
    <scope>NUCLEOTIDE SEQUENCE [LARGE SCALE GENOMIC DNA]</scope>
    <source>
        <strain evidence="5">Marx 270</strain>
    </source>
</reference>
<comment type="subcellular location">
    <subcellularLocation>
        <location evidence="1">Nucleus</location>
    </subcellularLocation>
</comment>
<dbReference type="InterPro" id="IPR050568">
    <property type="entry name" value="Transcr_DNA_Rep_Reg"/>
</dbReference>
<protein>
    <recommendedName>
        <fullName evidence="3">Transcription factor CBF/NF-Y/archaeal histone domain-containing protein</fullName>
    </recommendedName>
</protein>
<proteinExistence type="predicted"/>
<dbReference type="InterPro" id="IPR003958">
    <property type="entry name" value="CBFA_NFYB_domain"/>
</dbReference>
<name>A0A0C3NZE7_PISTI</name>
<organism evidence="4 5">
    <name type="scientific">Pisolithus tinctorius Marx 270</name>
    <dbReference type="NCBI Taxonomy" id="870435"/>
    <lineage>
        <taxon>Eukaryota</taxon>
        <taxon>Fungi</taxon>
        <taxon>Dikarya</taxon>
        <taxon>Basidiomycota</taxon>
        <taxon>Agaricomycotina</taxon>
        <taxon>Agaricomycetes</taxon>
        <taxon>Agaricomycetidae</taxon>
        <taxon>Boletales</taxon>
        <taxon>Sclerodermatineae</taxon>
        <taxon>Pisolithaceae</taxon>
        <taxon>Pisolithus</taxon>
    </lineage>
</organism>
<dbReference type="CDD" id="cd22906">
    <property type="entry name" value="HFD_DRAP1"/>
    <property type="match status" value="1"/>
</dbReference>
<evidence type="ECO:0000256" key="2">
    <source>
        <dbReference type="ARBA" id="ARBA00023242"/>
    </source>
</evidence>
<dbReference type="Proteomes" id="UP000054217">
    <property type="component" value="Unassembled WGS sequence"/>
</dbReference>
<evidence type="ECO:0000313" key="4">
    <source>
        <dbReference type="EMBL" id="KIO00671.1"/>
    </source>
</evidence>
<dbReference type="HOGENOM" id="CLU_045277_9_0_1"/>
<keyword evidence="5" id="KW-1185">Reference proteome</keyword>
<dbReference type="AlphaFoldDB" id="A0A0C3NZE7"/>
<dbReference type="GO" id="GO:0017054">
    <property type="term" value="C:negative cofactor 2 complex"/>
    <property type="evidence" value="ECO:0007669"/>
    <property type="project" value="TreeGrafter"/>
</dbReference>
<dbReference type="PANTHER" id="PTHR10252:SF5">
    <property type="entry name" value="DR1-ASSOCIATED COREPRESSOR"/>
    <property type="match status" value="1"/>
</dbReference>
<accession>A0A0C3NZE7</accession>
<sequence>MKTKNKQTKFPVARIKKIMQKDEEVGKVAQATPIVICMYALAKALELFLSMIVEEACNVTVHRGAKKVEAYHLKHAVETTEMFDFLKEIVESVPDP</sequence>
<evidence type="ECO:0000313" key="5">
    <source>
        <dbReference type="Proteomes" id="UP000054217"/>
    </source>
</evidence>
<dbReference type="Pfam" id="PF00808">
    <property type="entry name" value="CBFD_NFYB_HMF"/>
    <property type="match status" value="1"/>
</dbReference>
<dbReference type="GO" id="GO:0046982">
    <property type="term" value="F:protein heterodimerization activity"/>
    <property type="evidence" value="ECO:0007669"/>
    <property type="project" value="InterPro"/>
</dbReference>
<keyword evidence="2" id="KW-0539">Nucleus</keyword>
<dbReference type="STRING" id="870435.A0A0C3NZE7"/>
<dbReference type="OrthoDB" id="653904at2759"/>
<dbReference type="PANTHER" id="PTHR10252">
    <property type="entry name" value="HISTONE-LIKE TRANSCRIPTION FACTOR CCAAT-RELATED"/>
    <property type="match status" value="1"/>
</dbReference>
<dbReference type="EMBL" id="KN831994">
    <property type="protein sequence ID" value="KIO00671.1"/>
    <property type="molecule type" value="Genomic_DNA"/>
</dbReference>
<dbReference type="GO" id="GO:0016251">
    <property type="term" value="F:RNA polymerase II general transcription initiation factor activity"/>
    <property type="evidence" value="ECO:0007669"/>
    <property type="project" value="TreeGrafter"/>
</dbReference>
<reference evidence="4 5" key="1">
    <citation type="submission" date="2014-04" db="EMBL/GenBank/DDBJ databases">
        <authorList>
            <consortium name="DOE Joint Genome Institute"/>
            <person name="Kuo A."/>
            <person name="Kohler A."/>
            <person name="Costa M.D."/>
            <person name="Nagy L.G."/>
            <person name="Floudas D."/>
            <person name="Copeland A."/>
            <person name="Barry K.W."/>
            <person name="Cichocki N."/>
            <person name="Veneault-Fourrey C."/>
            <person name="LaButti K."/>
            <person name="Lindquist E.A."/>
            <person name="Lipzen A."/>
            <person name="Lundell T."/>
            <person name="Morin E."/>
            <person name="Murat C."/>
            <person name="Sun H."/>
            <person name="Tunlid A."/>
            <person name="Henrissat B."/>
            <person name="Grigoriev I.V."/>
            <person name="Hibbett D.S."/>
            <person name="Martin F."/>
            <person name="Nordberg H.P."/>
            <person name="Cantor M.N."/>
            <person name="Hua S.X."/>
        </authorList>
    </citation>
    <scope>NUCLEOTIDE SEQUENCE [LARGE SCALE GENOMIC DNA]</scope>
    <source>
        <strain evidence="4 5">Marx 270</strain>
    </source>
</reference>
<dbReference type="Gene3D" id="1.10.20.10">
    <property type="entry name" value="Histone, subunit A"/>
    <property type="match status" value="1"/>
</dbReference>